<accession>A0A0F9KHQ6</accession>
<dbReference type="EMBL" id="LAZR01015049">
    <property type="protein sequence ID" value="KKM14860.1"/>
    <property type="molecule type" value="Genomic_DNA"/>
</dbReference>
<proteinExistence type="predicted"/>
<name>A0A0F9KHQ6_9ZZZZ</name>
<organism evidence="1">
    <name type="scientific">marine sediment metagenome</name>
    <dbReference type="NCBI Taxonomy" id="412755"/>
    <lineage>
        <taxon>unclassified sequences</taxon>
        <taxon>metagenomes</taxon>
        <taxon>ecological metagenomes</taxon>
    </lineage>
</organism>
<sequence length="57" mass="6475">MMALRIGQREFQIEAKALKQLCAFIAADEKIAGASYQPQYDRVTFVLEKVDEEAPQD</sequence>
<protein>
    <submittedName>
        <fullName evidence="1">Uncharacterized protein</fullName>
    </submittedName>
</protein>
<evidence type="ECO:0000313" key="1">
    <source>
        <dbReference type="EMBL" id="KKM14860.1"/>
    </source>
</evidence>
<comment type="caution">
    <text evidence="1">The sequence shown here is derived from an EMBL/GenBank/DDBJ whole genome shotgun (WGS) entry which is preliminary data.</text>
</comment>
<reference evidence="1" key="1">
    <citation type="journal article" date="2015" name="Nature">
        <title>Complex archaea that bridge the gap between prokaryotes and eukaryotes.</title>
        <authorList>
            <person name="Spang A."/>
            <person name="Saw J.H."/>
            <person name="Jorgensen S.L."/>
            <person name="Zaremba-Niedzwiedzka K."/>
            <person name="Martijn J."/>
            <person name="Lind A.E."/>
            <person name="van Eijk R."/>
            <person name="Schleper C."/>
            <person name="Guy L."/>
            <person name="Ettema T.J."/>
        </authorList>
    </citation>
    <scope>NUCLEOTIDE SEQUENCE</scope>
</reference>
<gene>
    <name evidence="1" type="ORF">LCGC14_1701870</name>
</gene>
<dbReference type="AlphaFoldDB" id="A0A0F9KHQ6"/>